<keyword evidence="13" id="KW-1185">Reference proteome</keyword>
<dbReference type="OrthoDB" id="297496at2759"/>
<feature type="transmembrane region" description="Helical" evidence="10">
    <location>
        <begin position="215"/>
        <end position="235"/>
    </location>
</feature>
<dbReference type="GeneID" id="63691638"/>
<feature type="transmembrane region" description="Helical" evidence="10">
    <location>
        <begin position="533"/>
        <end position="555"/>
    </location>
</feature>
<dbReference type="HOGENOM" id="CLU_009214_1_0_1"/>
<dbReference type="EMBL" id="JH795870">
    <property type="protein sequence ID" value="EJT99411.1"/>
    <property type="molecule type" value="Genomic_DNA"/>
</dbReference>
<keyword evidence="3 8" id="KW-0812">Transmembrane</keyword>
<dbReference type="STRING" id="1858805.M5G0Q1"/>
<dbReference type="GO" id="GO:0015271">
    <property type="term" value="F:outward rectifier potassium channel activity"/>
    <property type="evidence" value="ECO:0007669"/>
    <property type="project" value="TreeGrafter"/>
</dbReference>
<dbReference type="PRINTS" id="PR01333">
    <property type="entry name" value="2POREKCHANEL"/>
</dbReference>
<dbReference type="GO" id="GO:0030322">
    <property type="term" value="P:stabilization of membrane potential"/>
    <property type="evidence" value="ECO:0007669"/>
    <property type="project" value="TreeGrafter"/>
</dbReference>
<dbReference type="OMA" id="RWYIRTE"/>
<dbReference type="PANTHER" id="PTHR11003:SF342">
    <property type="entry name" value="OUTWARD-RECTIFIER POTASSIUM CHANNEL TOK1"/>
    <property type="match status" value="1"/>
</dbReference>
<sequence length="869" mass="97453">MSSPQLGQPTKRRRGWSLCGRSLSMPTFLPSEKSLSPEPDHRRQRLFKVREHRRNMKLSRTMSFASSFSMDSPRKKQGTSWLWKLWLAIFPPESQDTGFIPNYRYTPILSGIVVPFAILLEVPGLTEHWYIRTDNNITVDYQPNPTILDVGLGISMAAGVIANLALFARFLERRVLVSTIVATVALAVHDVINIAIVTIFGVIHRFNDGFTYGEAFWITVCSTIASTFVNITLIYDLVKTKDFARSGSGLTAKQRSLVVVVMLLICYIAVGALINAFANGLSFLDALYFTIVSIETIGFGDIVPITVFSKIFIGFYVTIGILNLALAVSTTRETIIEAFENAYRIRRAKIHQRRREHRQARKLRQQEEDRLRELGLLPRYVNVRTGRRGAATKVVPMLPDGTIVQSPISERPMSPDGFGHPLMSSTSNHFSHGNAPPAFPLTASTLVPPYTANDLHSAGLPSVAESSTIVASGPPTADGISKEDAFVTPQDEVKKIAAELRGDMFHLDLAAHSEEESYLEFKKRMEKEETREFYTKLAWALSLFFVFWLGGAAIFSKTEAWTFATGMYFCFITFTTLGYGDDSPSSPAGRAIFCVWALAGVGAMTILISVISEAYSSRYKTVVVRHGMLDRAVKHMHDKQAREEANLRNHSHDNAKTPSPRVSFDADTPLAVRYDSVSKAIDKSQKELEALPAELLRQAKTLHDHLNFLSKPPHGVAMPPTMQKLVDDVVQSEHLDVRMKRTLMEDEEARRTLFMMSYEKSLNDLIHSAEKAVELLAKREQKHQALDRLHRLTLERTMTTGFSVPDGAAPELYPPTGSRHVQPTEISAPMEPRLYDAASESMRQREGRQEVRRQRPKVRIDISGLRRLS</sequence>
<feature type="compositionally biased region" description="Basic and acidic residues" evidence="9">
    <location>
        <begin position="639"/>
        <end position="655"/>
    </location>
</feature>
<evidence type="ECO:0000256" key="1">
    <source>
        <dbReference type="ARBA" id="ARBA00004141"/>
    </source>
</evidence>
<proteinExistence type="inferred from homology"/>
<feature type="region of interest" description="Disordered" evidence="9">
    <location>
        <begin position="639"/>
        <end position="662"/>
    </location>
</feature>
<feature type="transmembrane region" description="Helical" evidence="10">
    <location>
        <begin position="302"/>
        <end position="326"/>
    </location>
</feature>
<keyword evidence="6 10" id="KW-0472">Membrane</keyword>
<evidence type="ECO:0000256" key="2">
    <source>
        <dbReference type="ARBA" id="ARBA00022448"/>
    </source>
</evidence>
<feature type="domain" description="Potassium channel" evidence="11">
    <location>
        <begin position="263"/>
        <end position="335"/>
    </location>
</feature>
<evidence type="ECO:0000256" key="4">
    <source>
        <dbReference type="ARBA" id="ARBA00022989"/>
    </source>
</evidence>
<dbReference type="GO" id="GO:0022841">
    <property type="term" value="F:potassium ion leak channel activity"/>
    <property type="evidence" value="ECO:0007669"/>
    <property type="project" value="TreeGrafter"/>
</dbReference>
<dbReference type="InterPro" id="IPR013099">
    <property type="entry name" value="K_chnl_dom"/>
</dbReference>
<evidence type="ECO:0000313" key="12">
    <source>
        <dbReference type="EMBL" id="EJT99411.1"/>
    </source>
</evidence>
<keyword evidence="2 8" id="KW-0813">Transport</keyword>
<evidence type="ECO:0000256" key="7">
    <source>
        <dbReference type="ARBA" id="ARBA00023303"/>
    </source>
</evidence>
<evidence type="ECO:0000256" key="6">
    <source>
        <dbReference type="ARBA" id="ARBA00023136"/>
    </source>
</evidence>
<dbReference type="SUPFAM" id="SSF81324">
    <property type="entry name" value="Voltage-gated potassium channels"/>
    <property type="match status" value="2"/>
</dbReference>
<feature type="transmembrane region" description="Helical" evidence="10">
    <location>
        <begin position="561"/>
        <end position="579"/>
    </location>
</feature>
<dbReference type="PANTHER" id="PTHR11003">
    <property type="entry name" value="POTASSIUM CHANNEL, SUBFAMILY K"/>
    <property type="match status" value="1"/>
</dbReference>
<evidence type="ECO:0000256" key="9">
    <source>
        <dbReference type="SAM" id="MobiDB-lite"/>
    </source>
</evidence>
<comment type="similarity">
    <text evidence="8">Belongs to the two pore domain potassium channel (TC 1.A.1.8) family.</text>
</comment>
<protein>
    <submittedName>
        <fullName evidence="12">Voltage-gated potassium channel</fullName>
    </submittedName>
</protein>
<feature type="transmembrane region" description="Helical" evidence="10">
    <location>
        <begin position="256"/>
        <end position="278"/>
    </location>
</feature>
<dbReference type="RefSeq" id="XP_040626309.1">
    <property type="nucleotide sequence ID" value="XM_040776576.1"/>
</dbReference>
<evidence type="ECO:0000256" key="8">
    <source>
        <dbReference type="RuleBase" id="RU003857"/>
    </source>
</evidence>
<feature type="transmembrane region" description="Helical" evidence="10">
    <location>
        <begin position="146"/>
        <end position="168"/>
    </location>
</feature>
<evidence type="ECO:0000256" key="5">
    <source>
        <dbReference type="ARBA" id="ARBA00023065"/>
    </source>
</evidence>
<organism evidence="12 13">
    <name type="scientific">Dacryopinax primogenitus (strain DJM 731)</name>
    <name type="common">Brown rot fungus</name>
    <dbReference type="NCBI Taxonomy" id="1858805"/>
    <lineage>
        <taxon>Eukaryota</taxon>
        <taxon>Fungi</taxon>
        <taxon>Dikarya</taxon>
        <taxon>Basidiomycota</taxon>
        <taxon>Agaricomycotina</taxon>
        <taxon>Dacrymycetes</taxon>
        <taxon>Dacrymycetales</taxon>
        <taxon>Dacrymycetaceae</taxon>
        <taxon>Dacryopinax</taxon>
    </lineage>
</organism>
<name>M5G0Q1_DACPD</name>
<gene>
    <name evidence="12" type="ORF">DACRYDRAFT_82563</name>
</gene>
<feature type="compositionally biased region" description="Basic and acidic residues" evidence="9">
    <location>
        <begin position="842"/>
        <end position="853"/>
    </location>
</feature>
<evidence type="ECO:0000256" key="3">
    <source>
        <dbReference type="ARBA" id="ARBA00022692"/>
    </source>
</evidence>
<evidence type="ECO:0000256" key="10">
    <source>
        <dbReference type="SAM" id="Phobius"/>
    </source>
</evidence>
<dbReference type="Gene3D" id="1.10.287.70">
    <property type="match status" value="2"/>
</dbReference>
<keyword evidence="7 8" id="KW-0407">Ion channel</keyword>
<feature type="domain" description="Potassium channel" evidence="11">
    <location>
        <begin position="544"/>
        <end position="615"/>
    </location>
</feature>
<dbReference type="AlphaFoldDB" id="M5G0Q1"/>
<comment type="subcellular location">
    <subcellularLocation>
        <location evidence="1">Membrane</location>
        <topology evidence="1">Multi-pass membrane protein</topology>
    </subcellularLocation>
</comment>
<dbReference type="Pfam" id="PF07885">
    <property type="entry name" value="Ion_trans_2"/>
    <property type="match status" value="2"/>
</dbReference>
<dbReference type="InterPro" id="IPR003280">
    <property type="entry name" value="2pore_dom_K_chnl"/>
</dbReference>
<accession>M5G0Q1</accession>
<reference evidence="12 13" key="1">
    <citation type="journal article" date="2012" name="Science">
        <title>The Paleozoic origin of enzymatic lignin decomposition reconstructed from 31 fungal genomes.</title>
        <authorList>
            <person name="Floudas D."/>
            <person name="Binder M."/>
            <person name="Riley R."/>
            <person name="Barry K."/>
            <person name="Blanchette R.A."/>
            <person name="Henrissat B."/>
            <person name="Martinez A.T."/>
            <person name="Otillar R."/>
            <person name="Spatafora J.W."/>
            <person name="Yadav J.S."/>
            <person name="Aerts A."/>
            <person name="Benoit I."/>
            <person name="Boyd A."/>
            <person name="Carlson A."/>
            <person name="Copeland A."/>
            <person name="Coutinho P.M."/>
            <person name="de Vries R.P."/>
            <person name="Ferreira P."/>
            <person name="Findley K."/>
            <person name="Foster B."/>
            <person name="Gaskell J."/>
            <person name="Glotzer D."/>
            <person name="Gorecki P."/>
            <person name="Heitman J."/>
            <person name="Hesse C."/>
            <person name="Hori C."/>
            <person name="Igarashi K."/>
            <person name="Jurgens J.A."/>
            <person name="Kallen N."/>
            <person name="Kersten P."/>
            <person name="Kohler A."/>
            <person name="Kuees U."/>
            <person name="Kumar T.K.A."/>
            <person name="Kuo A."/>
            <person name="LaButti K."/>
            <person name="Larrondo L.F."/>
            <person name="Lindquist E."/>
            <person name="Ling A."/>
            <person name="Lombard V."/>
            <person name="Lucas S."/>
            <person name="Lundell T."/>
            <person name="Martin R."/>
            <person name="McLaughlin D.J."/>
            <person name="Morgenstern I."/>
            <person name="Morin E."/>
            <person name="Murat C."/>
            <person name="Nagy L.G."/>
            <person name="Nolan M."/>
            <person name="Ohm R.A."/>
            <person name="Patyshakuliyeva A."/>
            <person name="Rokas A."/>
            <person name="Ruiz-Duenas F.J."/>
            <person name="Sabat G."/>
            <person name="Salamov A."/>
            <person name="Samejima M."/>
            <person name="Schmutz J."/>
            <person name="Slot J.C."/>
            <person name="St John F."/>
            <person name="Stenlid J."/>
            <person name="Sun H."/>
            <person name="Sun S."/>
            <person name="Syed K."/>
            <person name="Tsang A."/>
            <person name="Wiebenga A."/>
            <person name="Young D."/>
            <person name="Pisabarro A."/>
            <person name="Eastwood D.C."/>
            <person name="Martin F."/>
            <person name="Cullen D."/>
            <person name="Grigoriev I.V."/>
            <person name="Hibbett D.S."/>
        </authorList>
    </citation>
    <scope>NUCLEOTIDE SEQUENCE [LARGE SCALE GENOMIC DNA]</scope>
    <source>
        <strain evidence="12 13">DJM-731 SS1</strain>
    </source>
</reference>
<evidence type="ECO:0000313" key="13">
    <source>
        <dbReference type="Proteomes" id="UP000030653"/>
    </source>
</evidence>
<keyword evidence="4 10" id="KW-1133">Transmembrane helix</keyword>
<feature type="transmembrane region" description="Helical" evidence="10">
    <location>
        <begin position="175"/>
        <end position="203"/>
    </location>
</feature>
<keyword evidence="5 8" id="KW-0406">Ion transport</keyword>
<dbReference type="GO" id="GO:0005886">
    <property type="term" value="C:plasma membrane"/>
    <property type="evidence" value="ECO:0007669"/>
    <property type="project" value="TreeGrafter"/>
</dbReference>
<feature type="transmembrane region" description="Helical" evidence="10">
    <location>
        <begin position="591"/>
        <end position="611"/>
    </location>
</feature>
<feature type="region of interest" description="Disordered" evidence="9">
    <location>
        <begin position="836"/>
        <end position="857"/>
    </location>
</feature>
<dbReference type="Proteomes" id="UP000030653">
    <property type="component" value="Unassembled WGS sequence"/>
</dbReference>
<feature type="transmembrane region" description="Helical" evidence="10">
    <location>
        <begin position="108"/>
        <end position="126"/>
    </location>
</feature>
<evidence type="ECO:0000259" key="11">
    <source>
        <dbReference type="Pfam" id="PF07885"/>
    </source>
</evidence>